<name>A0A378T878_9MYCO</name>
<evidence type="ECO:0000313" key="1">
    <source>
        <dbReference type="EMBL" id="STZ57021.1"/>
    </source>
</evidence>
<dbReference type="Proteomes" id="UP000254978">
    <property type="component" value="Unassembled WGS sequence"/>
</dbReference>
<sequence>MPLSSLAETGNVPDSWRSLSNRLTDAQIRHLAAMERHPAYSHRPRLVLLEALEYIHPGWAADYMAGRAVTG</sequence>
<dbReference type="EMBL" id="UGQT01000001">
    <property type="protein sequence ID" value="STZ57021.1"/>
    <property type="molecule type" value="Genomic_DNA"/>
</dbReference>
<protein>
    <submittedName>
        <fullName evidence="1">Uncharacterized protein</fullName>
    </submittedName>
</protein>
<dbReference type="RefSeq" id="WP_068916549.1">
    <property type="nucleotide sequence ID" value="NZ_AP022600.1"/>
</dbReference>
<proteinExistence type="predicted"/>
<evidence type="ECO:0000313" key="2">
    <source>
        <dbReference type="Proteomes" id="UP000254978"/>
    </source>
</evidence>
<dbReference type="OrthoDB" id="4762939at2"/>
<organism evidence="1 2">
    <name type="scientific">Mycolicibacterium tokaiense</name>
    <dbReference type="NCBI Taxonomy" id="39695"/>
    <lineage>
        <taxon>Bacteria</taxon>
        <taxon>Bacillati</taxon>
        <taxon>Actinomycetota</taxon>
        <taxon>Actinomycetes</taxon>
        <taxon>Mycobacteriales</taxon>
        <taxon>Mycobacteriaceae</taxon>
        <taxon>Mycolicibacterium</taxon>
    </lineage>
</organism>
<accession>A0A378T878</accession>
<gene>
    <name evidence="1" type="ORF">NCTC10821_00518</name>
</gene>
<dbReference type="AlphaFoldDB" id="A0A378T878"/>
<keyword evidence="2" id="KW-1185">Reference proteome</keyword>
<reference evidence="1 2" key="1">
    <citation type="submission" date="2018-06" db="EMBL/GenBank/DDBJ databases">
        <authorList>
            <consortium name="Pathogen Informatics"/>
            <person name="Doyle S."/>
        </authorList>
    </citation>
    <scope>NUCLEOTIDE SEQUENCE [LARGE SCALE GENOMIC DNA]</scope>
    <source>
        <strain evidence="1 2">NCTC10821</strain>
    </source>
</reference>